<evidence type="ECO:0000313" key="1">
    <source>
        <dbReference type="EMBL" id="GEQ98905.1"/>
    </source>
</evidence>
<proteinExistence type="predicted"/>
<name>A0A5A7MVI1_9PROT</name>
<dbReference type="RefSeq" id="WP_150001114.1">
    <property type="nucleotide sequence ID" value="NZ_BKCL01000010.1"/>
</dbReference>
<dbReference type="EMBL" id="BKCL01000010">
    <property type="protein sequence ID" value="GEQ98905.1"/>
    <property type="molecule type" value="Genomic_DNA"/>
</dbReference>
<protein>
    <submittedName>
        <fullName evidence="1">Uncharacterized protein</fullName>
    </submittedName>
</protein>
<dbReference type="AlphaFoldDB" id="A0A5A7MVI1"/>
<evidence type="ECO:0000313" key="2">
    <source>
        <dbReference type="Proteomes" id="UP000322084"/>
    </source>
</evidence>
<dbReference type="Proteomes" id="UP000322084">
    <property type="component" value="Unassembled WGS sequence"/>
</dbReference>
<sequence>MAQRFAFAYYPAFRALPDLGALNTYAKWWAGLVARQGKPTRKSVSFTDLRGMHSRFTLCRVLEDNEDMVAHIVGEEVKALFKSYHAGKSLSFRKGTRIRELIDVSAIDQKRHLQKVTSGPSIALNRGRLTLINGRSIDVFALDFPLHPLPGEQPFVLTLYDFNIPPEDRGVPHSGLSGY</sequence>
<accession>A0A5A7MVI1</accession>
<gene>
    <name evidence="1" type="ORF">JCM17844_25420</name>
</gene>
<organism evidence="1 2">
    <name type="scientific">Iodidimonas gelatinilytica</name>
    <dbReference type="NCBI Taxonomy" id="1236966"/>
    <lineage>
        <taxon>Bacteria</taxon>
        <taxon>Pseudomonadati</taxon>
        <taxon>Pseudomonadota</taxon>
        <taxon>Alphaproteobacteria</taxon>
        <taxon>Iodidimonadales</taxon>
        <taxon>Iodidimonadaceae</taxon>
        <taxon>Iodidimonas</taxon>
    </lineage>
</organism>
<comment type="caution">
    <text evidence="1">The sequence shown here is derived from an EMBL/GenBank/DDBJ whole genome shotgun (WGS) entry which is preliminary data.</text>
</comment>
<reference evidence="1 2" key="1">
    <citation type="submission" date="2019-09" db="EMBL/GenBank/DDBJ databases">
        <title>NBRP : Genome information of microbial organism related human and environment.</title>
        <authorList>
            <person name="Hattori M."/>
            <person name="Oshima K."/>
            <person name="Inaba H."/>
            <person name="Suda W."/>
            <person name="Sakamoto M."/>
            <person name="Iino T."/>
            <person name="Kitahara M."/>
            <person name="Oshida Y."/>
            <person name="Iida T."/>
            <person name="Kudo T."/>
            <person name="Itoh T."/>
            <person name="Ohkuma M."/>
        </authorList>
    </citation>
    <scope>NUCLEOTIDE SEQUENCE [LARGE SCALE GENOMIC DNA]</scope>
    <source>
        <strain evidence="1 2">Hi-2</strain>
    </source>
</reference>